<accession>A0A1L7LJN3</accession>
<feature type="transmembrane region" description="Helical" evidence="1">
    <location>
        <begin position="71"/>
        <end position="92"/>
    </location>
</feature>
<keyword evidence="1" id="KW-0472">Membrane</keyword>
<feature type="transmembrane region" description="Helical" evidence="1">
    <location>
        <begin position="42"/>
        <end position="64"/>
    </location>
</feature>
<keyword evidence="3" id="KW-1185">Reference proteome</keyword>
<feature type="transmembrane region" description="Helical" evidence="1">
    <location>
        <begin position="152"/>
        <end position="169"/>
    </location>
</feature>
<protein>
    <submittedName>
        <fullName evidence="2">Membrane protein</fullName>
    </submittedName>
</protein>
<dbReference type="Gene3D" id="1.10.1760.20">
    <property type="match status" value="1"/>
</dbReference>
<dbReference type="AlphaFoldDB" id="A0A1L7LJN3"/>
<dbReference type="InterPro" id="IPR009825">
    <property type="entry name" value="ECF_substrate-spec-like"/>
</dbReference>
<sequence length="190" mass="20837">MKKQKLRRLIEVSLFAALILVTVQFLRIQVGPQFVHLGNALVVIAILVFGSGFGALAAALGLGLFDIFNGYAAEVWITILESLLVCYVLHLVYEKAMKANDKPATIFTVGLIAAVTKIILNLFKYTLINSFIGGLTLLPAMTGALAKITGTFGTSIVTVVAVPILYPIFKRLSKVKNNFKKAKERLKHWF</sequence>
<dbReference type="KEGG" id="strg:SRT_11400"/>
<evidence type="ECO:0000256" key="1">
    <source>
        <dbReference type="SAM" id="Phobius"/>
    </source>
</evidence>
<feature type="transmembrane region" description="Helical" evidence="1">
    <location>
        <begin position="104"/>
        <end position="120"/>
    </location>
</feature>
<keyword evidence="1" id="KW-0812">Transmembrane</keyword>
<dbReference type="RefSeq" id="WP_128833348.1">
    <property type="nucleotide sequence ID" value="NZ_AP014612.1"/>
</dbReference>
<evidence type="ECO:0000313" key="3">
    <source>
        <dbReference type="Proteomes" id="UP000217758"/>
    </source>
</evidence>
<dbReference type="Pfam" id="PF07155">
    <property type="entry name" value="ECF-ribofla_trS"/>
    <property type="match status" value="1"/>
</dbReference>
<organism evidence="2 3">
    <name type="scientific">Streptococcus troglodytae</name>
    <dbReference type="NCBI Taxonomy" id="1111760"/>
    <lineage>
        <taxon>Bacteria</taxon>
        <taxon>Bacillati</taxon>
        <taxon>Bacillota</taxon>
        <taxon>Bacilli</taxon>
        <taxon>Lactobacillales</taxon>
        <taxon>Streptococcaceae</taxon>
        <taxon>Streptococcus</taxon>
    </lineage>
</organism>
<proteinExistence type="predicted"/>
<name>A0A1L7LJN3_9STRE</name>
<dbReference type="GO" id="GO:0016020">
    <property type="term" value="C:membrane"/>
    <property type="evidence" value="ECO:0007669"/>
    <property type="project" value="InterPro"/>
</dbReference>
<gene>
    <name evidence="2" type="ORF">SRT_11400</name>
</gene>
<evidence type="ECO:0000313" key="2">
    <source>
        <dbReference type="EMBL" id="BAQ24401.1"/>
    </source>
</evidence>
<keyword evidence="1" id="KW-1133">Transmembrane helix</keyword>
<dbReference type="EMBL" id="AP014612">
    <property type="protein sequence ID" value="BAQ24401.1"/>
    <property type="molecule type" value="Genomic_DNA"/>
</dbReference>
<dbReference type="Proteomes" id="UP000217758">
    <property type="component" value="Chromosome"/>
</dbReference>
<reference evidence="2 3" key="1">
    <citation type="journal article" date="2016" name="Microbiol. Immunol.">
        <title>Complete genome sequence of Streptococcus troglodytae TKU31 isolated from the oral cavity of a chimpanzee (Pan troglodytes).</title>
        <authorList>
            <person name="Okamoto M."/>
            <person name="Naito M."/>
            <person name="Miyanohara M."/>
            <person name="Imai S."/>
            <person name="Nomura Y."/>
            <person name="Saito W."/>
            <person name="Momoi Y."/>
            <person name="Takada K."/>
            <person name="Miyabe-Nishiwaki T."/>
            <person name="Tomonaga M."/>
            <person name="Hanada N."/>
        </authorList>
    </citation>
    <scope>NUCLEOTIDE SEQUENCE [LARGE SCALE GENOMIC DNA]</scope>
    <source>
        <strain evidence="3">TKU 31</strain>
    </source>
</reference>